<gene>
    <name evidence="1" type="ORF">B7699_02480</name>
</gene>
<comment type="caution">
    <text evidence="1">The sequence shown here is derived from an EMBL/GenBank/DDBJ whole genome shotgun (WGS) entry which is preliminary data.</text>
</comment>
<organism evidence="1 2">
    <name type="scientific">Streptococcus mitis</name>
    <dbReference type="NCBI Taxonomy" id="28037"/>
    <lineage>
        <taxon>Bacteria</taxon>
        <taxon>Bacillati</taxon>
        <taxon>Bacillota</taxon>
        <taxon>Bacilli</taxon>
        <taxon>Lactobacillales</taxon>
        <taxon>Streptococcaceae</taxon>
        <taxon>Streptococcus</taxon>
        <taxon>Streptococcus mitis group</taxon>
    </lineage>
</organism>
<proteinExistence type="predicted"/>
<dbReference type="EMBL" id="NCVG01000018">
    <property type="protein sequence ID" value="ORO95600.1"/>
    <property type="molecule type" value="Genomic_DNA"/>
</dbReference>
<reference evidence="1 2" key="1">
    <citation type="journal article" date="2016" name="Eur. J. Clin. Microbiol. Infect. Dis.">
        <title>Whole genome sequencing as a tool for phylogenetic analysis of clinical strains of Mitis group streptococci.</title>
        <authorList>
            <person name="Rasmussen L.H."/>
            <person name="Dargis R."/>
            <person name="Hojholt K."/>
            <person name="Christensen J.J."/>
            <person name="Skovgaard O."/>
            <person name="Justesen U.S."/>
            <person name="Rosenvinge F.S."/>
            <person name="Moser C."/>
            <person name="Lukjancenko O."/>
            <person name="Rasmussen S."/>
            <person name="Nielsen X.C."/>
        </authorList>
    </citation>
    <scope>NUCLEOTIDE SEQUENCE [LARGE SCALE GENOMIC DNA]</scope>
    <source>
        <strain evidence="1 2">RH_43861_09</strain>
    </source>
</reference>
<evidence type="ECO:0000313" key="2">
    <source>
        <dbReference type="Proteomes" id="UP000193863"/>
    </source>
</evidence>
<sequence>MRNEVRVIWLEDSITGANRRSHQGRVEAVEQHIQSKGYQPIIKVVTNISEAKDLLTTRGGEQRYDFFISDFDLGGGVDAEKGLDYLVEVRKSKNYKRFFVLYSRNEYSTISQKVVEKLQDENNIDLFTNFSFISIAVDDKNSVEDVKQKFKDSIDIGLARWDELNAIRGMYMCEHAEIEYHLREKGIAGKYDEQIGYFCTKENIPQDIHTLWNEQRKIRNALAHVREAFDHRKKCFYIVSNEDPRIKIFENDLDTHRSKLRDLREKLDL</sequence>
<dbReference type="AlphaFoldDB" id="A0A1X1K844"/>
<evidence type="ECO:0000313" key="1">
    <source>
        <dbReference type="EMBL" id="ORO95600.1"/>
    </source>
</evidence>
<accession>A0A1X1K844</accession>
<protein>
    <submittedName>
        <fullName evidence="1">Uncharacterized protein</fullName>
    </submittedName>
</protein>
<dbReference type="Proteomes" id="UP000193863">
    <property type="component" value="Unassembled WGS sequence"/>
</dbReference>
<name>A0A1X1K844_STRMT</name>